<evidence type="ECO:0000256" key="5">
    <source>
        <dbReference type="SAM" id="Phobius"/>
    </source>
</evidence>
<feature type="transmembrane region" description="Helical" evidence="5">
    <location>
        <begin position="195"/>
        <end position="216"/>
    </location>
</feature>
<keyword evidence="2 5" id="KW-0812">Transmembrane</keyword>
<feature type="transmembrane region" description="Helical" evidence="5">
    <location>
        <begin position="145"/>
        <end position="162"/>
    </location>
</feature>
<dbReference type="AlphaFoldDB" id="A0A0N7ZBC5"/>
<evidence type="ECO:0000259" key="6">
    <source>
        <dbReference type="Pfam" id="PF03151"/>
    </source>
</evidence>
<name>A0A0N7ZBC5_SCYOL</name>
<dbReference type="EMBL" id="GDRN01085998">
    <property type="protein sequence ID" value="JAI61264.1"/>
    <property type="molecule type" value="Transcribed_RNA"/>
</dbReference>
<feature type="transmembrane region" description="Helical" evidence="5">
    <location>
        <begin position="46"/>
        <end position="65"/>
    </location>
</feature>
<organism evidence="7">
    <name type="scientific">Scylla olivacea</name>
    <name type="common">Orange mud crab</name>
    <name type="synonym">Cancer olivacea</name>
    <dbReference type="NCBI Taxonomy" id="85551"/>
    <lineage>
        <taxon>Eukaryota</taxon>
        <taxon>Metazoa</taxon>
        <taxon>Ecdysozoa</taxon>
        <taxon>Arthropoda</taxon>
        <taxon>Crustacea</taxon>
        <taxon>Multicrustacea</taxon>
        <taxon>Malacostraca</taxon>
        <taxon>Eumalacostraca</taxon>
        <taxon>Eucarida</taxon>
        <taxon>Decapoda</taxon>
        <taxon>Pleocyemata</taxon>
        <taxon>Brachyura</taxon>
        <taxon>Eubrachyura</taxon>
        <taxon>Portunoidea</taxon>
        <taxon>Portunidae</taxon>
        <taxon>Portuninae</taxon>
        <taxon>Scylla</taxon>
    </lineage>
</organism>
<evidence type="ECO:0000256" key="3">
    <source>
        <dbReference type="ARBA" id="ARBA00022989"/>
    </source>
</evidence>
<dbReference type="GO" id="GO:0016020">
    <property type="term" value="C:membrane"/>
    <property type="evidence" value="ECO:0007669"/>
    <property type="project" value="UniProtKB-SubCell"/>
</dbReference>
<feature type="transmembrane region" description="Helical" evidence="5">
    <location>
        <begin position="71"/>
        <end position="91"/>
    </location>
</feature>
<feature type="transmembrane region" description="Helical" evidence="5">
    <location>
        <begin position="169"/>
        <end position="189"/>
    </location>
</feature>
<proteinExistence type="predicted"/>
<feature type="domain" description="Sugar phosphate transporter" evidence="6">
    <location>
        <begin position="30"/>
        <end position="214"/>
    </location>
</feature>
<protein>
    <recommendedName>
        <fullName evidence="6">Sugar phosphate transporter domain-containing protein</fullName>
    </recommendedName>
</protein>
<dbReference type="PANTHER" id="PTHR11132">
    <property type="entry name" value="SOLUTE CARRIER FAMILY 35"/>
    <property type="match status" value="1"/>
</dbReference>
<evidence type="ECO:0000256" key="1">
    <source>
        <dbReference type="ARBA" id="ARBA00004141"/>
    </source>
</evidence>
<keyword evidence="3 5" id="KW-1133">Transmembrane helix</keyword>
<evidence type="ECO:0000256" key="4">
    <source>
        <dbReference type="ARBA" id="ARBA00023136"/>
    </source>
</evidence>
<evidence type="ECO:0000313" key="7">
    <source>
        <dbReference type="EMBL" id="JAI61264.1"/>
    </source>
</evidence>
<feature type="transmembrane region" description="Helical" evidence="5">
    <location>
        <begin position="103"/>
        <end position="125"/>
    </location>
</feature>
<accession>A0A0N7ZBC5</accession>
<dbReference type="InterPro" id="IPR004853">
    <property type="entry name" value="Sugar_P_trans_dom"/>
</dbReference>
<reference evidence="7" key="1">
    <citation type="submission" date="2015-09" db="EMBL/GenBank/DDBJ databases">
        <title>Scylla olivacea transcriptome.</title>
        <authorList>
            <person name="Ikhwanuddin M."/>
        </authorList>
    </citation>
    <scope>NUCLEOTIDE SEQUENCE</scope>
</reference>
<comment type="subcellular location">
    <subcellularLocation>
        <location evidence="1">Membrane</location>
        <topology evidence="1">Multi-pass membrane protein</topology>
    </subcellularLocation>
</comment>
<dbReference type="InterPro" id="IPR050186">
    <property type="entry name" value="TPT_transporter"/>
</dbReference>
<sequence length="238" mass="26752">MYVGNLIFGLGGTKRLSLPMFTVLRRFSILFTMIAERLLLGIHPALTVQLTVYMMILGSIIAAVNDLSFDTIGYFFVLTNNVFTAGTGVYVKKKLESKELGKYGLLFYNSLFMLPFATIFCWINGDFMKTWEYEGWKNPAFVCQFMVSCIMGFVLMYSVMVCTQFNSALTTTIIGCLKNIFITYLGMIIGGDYVFSFYNFVGLNISIVGSIIYSWVTFRQKEAPKVDTLKPAAPATTV</sequence>
<keyword evidence="4 5" id="KW-0472">Membrane</keyword>
<evidence type="ECO:0000256" key="2">
    <source>
        <dbReference type="ARBA" id="ARBA00022692"/>
    </source>
</evidence>
<dbReference type="Pfam" id="PF03151">
    <property type="entry name" value="TPT"/>
    <property type="match status" value="1"/>
</dbReference>